<dbReference type="Proteomes" id="UP000184418">
    <property type="component" value="Unassembled WGS sequence"/>
</dbReference>
<evidence type="ECO:0008006" key="3">
    <source>
        <dbReference type="Google" id="ProtNLM"/>
    </source>
</evidence>
<reference evidence="1 2" key="1">
    <citation type="submission" date="2016-11" db="EMBL/GenBank/DDBJ databases">
        <authorList>
            <person name="Jaros S."/>
            <person name="Januszkiewicz K."/>
            <person name="Wedrychowicz H."/>
        </authorList>
    </citation>
    <scope>NUCLEOTIDE SEQUENCE [LARGE SCALE GENOMIC DNA]</scope>
    <source>
        <strain evidence="1 2">DSM 21074</strain>
    </source>
</reference>
<proteinExistence type="predicted"/>
<dbReference type="AlphaFoldDB" id="A0A1M6JZQ9"/>
<keyword evidence="2" id="KW-1185">Reference proteome</keyword>
<sequence length="157" mass="18268">MHKSRQESLSDSYTKVYFHFFNTVLDEDYTESLWAQVVNAEEGKYRLDNIPFFVKSYALADIVYAQLQNEELVVQGLVAESGNSTLQIIFFKEKLIHQVQNKLESMGCDWEGSHLPDYFSVNIPKQLVYKPIERYLQELEKQEVLSYREACLAHGSS</sequence>
<dbReference type="EMBL" id="FQYN01000007">
    <property type="protein sequence ID" value="SHJ52082.1"/>
    <property type="molecule type" value="Genomic_DNA"/>
</dbReference>
<accession>A0A1M6JZQ9</accession>
<evidence type="ECO:0000313" key="2">
    <source>
        <dbReference type="Proteomes" id="UP000184418"/>
    </source>
</evidence>
<dbReference type="InterPro" id="IPR025361">
    <property type="entry name" value="DUF4265"/>
</dbReference>
<dbReference type="Pfam" id="PF14085">
    <property type="entry name" value="DUF4265"/>
    <property type="match status" value="1"/>
</dbReference>
<protein>
    <recommendedName>
        <fullName evidence="3">DUF4265 domain-containing protein</fullName>
    </recommendedName>
</protein>
<gene>
    <name evidence="1" type="ORF">SAMN02745146_3333</name>
</gene>
<organism evidence="1 2">
    <name type="scientific">Hymenobacter daecheongensis DSM 21074</name>
    <dbReference type="NCBI Taxonomy" id="1121955"/>
    <lineage>
        <taxon>Bacteria</taxon>
        <taxon>Pseudomonadati</taxon>
        <taxon>Bacteroidota</taxon>
        <taxon>Cytophagia</taxon>
        <taxon>Cytophagales</taxon>
        <taxon>Hymenobacteraceae</taxon>
        <taxon>Hymenobacter</taxon>
    </lineage>
</organism>
<evidence type="ECO:0000313" key="1">
    <source>
        <dbReference type="EMBL" id="SHJ52082.1"/>
    </source>
</evidence>
<name>A0A1M6JZQ9_9BACT</name>
<dbReference type="STRING" id="1121955.SAMN02745146_3333"/>